<dbReference type="EMBL" id="FN657994">
    <property type="protein sequence ID" value="CBY43243.1"/>
    <property type="molecule type" value="Genomic_DNA"/>
</dbReference>
<accession>E4Z6B5</accession>
<reference evidence="1" key="1">
    <citation type="journal article" date="2010" name="Science">
        <title>Plasticity of animal genome architecture unmasked by rapid evolution of a pelagic tunicate.</title>
        <authorList>
            <person name="Denoeud F."/>
            <person name="Henriet S."/>
            <person name="Mungpakdee S."/>
            <person name="Aury J.M."/>
            <person name="Da Silva C."/>
            <person name="Brinkmann H."/>
            <person name="Mikhaleva J."/>
            <person name="Olsen L.C."/>
            <person name="Jubin C."/>
            <person name="Canestro C."/>
            <person name="Bouquet J.M."/>
            <person name="Danks G."/>
            <person name="Poulain J."/>
            <person name="Campsteijn C."/>
            <person name="Adamski M."/>
            <person name="Cross I."/>
            <person name="Yadetie F."/>
            <person name="Muffato M."/>
            <person name="Louis A."/>
            <person name="Butcher S."/>
            <person name="Tsagkogeorga G."/>
            <person name="Konrad A."/>
            <person name="Singh S."/>
            <person name="Jensen M.F."/>
            <person name="Cong E.H."/>
            <person name="Eikeseth-Otteraa H."/>
            <person name="Noel B."/>
            <person name="Anthouard V."/>
            <person name="Porcel B.M."/>
            <person name="Kachouri-Lafond R."/>
            <person name="Nishino A."/>
            <person name="Ugolini M."/>
            <person name="Chourrout P."/>
            <person name="Nishida H."/>
            <person name="Aasland R."/>
            <person name="Huzurbazar S."/>
            <person name="Westhof E."/>
            <person name="Delsuc F."/>
            <person name="Lehrach H."/>
            <person name="Reinhardt R."/>
            <person name="Weissenbach J."/>
            <person name="Roy S.W."/>
            <person name="Artiguenave F."/>
            <person name="Postlethwait J.H."/>
            <person name="Manak J.R."/>
            <person name="Thompson E.M."/>
            <person name="Jaillon O."/>
            <person name="Du Pasquier L."/>
            <person name="Boudinot P."/>
            <person name="Liberles D.A."/>
            <person name="Volff J.N."/>
            <person name="Philippe H."/>
            <person name="Lenhard B."/>
            <person name="Roest Crollius H."/>
            <person name="Wincker P."/>
            <person name="Chourrout D."/>
        </authorList>
    </citation>
    <scope>NUCLEOTIDE SEQUENCE [LARGE SCALE GENOMIC DNA]</scope>
</reference>
<protein>
    <submittedName>
        <fullName evidence="1">Uncharacterized protein</fullName>
    </submittedName>
</protein>
<proteinExistence type="predicted"/>
<name>E4Z6B5_OIKDI</name>
<organism evidence="1">
    <name type="scientific">Oikopleura dioica</name>
    <name type="common">Tunicate</name>
    <dbReference type="NCBI Taxonomy" id="34765"/>
    <lineage>
        <taxon>Eukaryota</taxon>
        <taxon>Metazoa</taxon>
        <taxon>Chordata</taxon>
        <taxon>Tunicata</taxon>
        <taxon>Appendicularia</taxon>
        <taxon>Copelata</taxon>
        <taxon>Oikopleuridae</taxon>
        <taxon>Oikopleura</taxon>
    </lineage>
</organism>
<dbReference type="AlphaFoldDB" id="E4Z6B5"/>
<sequence>LFTFSLTRYFIKSYETISNISKADRERLFLAVFDVFNDMVIEDLQIYLPRAFCGLVGHVPMSKTVQAFIAFFNSSTFDEVPFGLMKQLVTTILDSTTRDVTNLLQMTRIAESGRFSEQAELGHTRRRAIIGGLPGASCCLSGKKLGRDSRVLFREENKEYAFEAIKLDPEENPSQSVYGQRHRKLFHEEGLSYELGDSTIQEMPQVDAAYEFLHFQFSSIR</sequence>
<feature type="non-terminal residue" evidence="1">
    <location>
        <position position="1"/>
    </location>
</feature>
<evidence type="ECO:0000313" key="1">
    <source>
        <dbReference type="EMBL" id="CBY43243.1"/>
    </source>
</evidence>
<gene>
    <name evidence="1" type="ORF">GSOID_T00027824001</name>
</gene>
<dbReference type="Proteomes" id="UP000011014">
    <property type="component" value="Unassembled WGS sequence"/>
</dbReference>